<evidence type="ECO:0000313" key="2">
    <source>
        <dbReference type="EnsemblMetazoa" id="XP_019758588.1"/>
    </source>
</evidence>
<feature type="compositionally biased region" description="Polar residues" evidence="1">
    <location>
        <begin position="1172"/>
        <end position="1185"/>
    </location>
</feature>
<feature type="region of interest" description="Disordered" evidence="1">
    <location>
        <begin position="256"/>
        <end position="301"/>
    </location>
</feature>
<feature type="region of interest" description="Disordered" evidence="1">
    <location>
        <begin position="113"/>
        <end position="227"/>
    </location>
</feature>
<feature type="region of interest" description="Disordered" evidence="1">
    <location>
        <begin position="1159"/>
        <end position="1222"/>
    </location>
</feature>
<feature type="compositionally biased region" description="Polar residues" evidence="1">
    <location>
        <begin position="262"/>
        <end position="277"/>
    </location>
</feature>
<feature type="region of interest" description="Disordered" evidence="1">
    <location>
        <begin position="420"/>
        <end position="543"/>
    </location>
</feature>
<organism evidence="2 3">
    <name type="scientific">Dendroctonus ponderosae</name>
    <name type="common">Mountain pine beetle</name>
    <dbReference type="NCBI Taxonomy" id="77166"/>
    <lineage>
        <taxon>Eukaryota</taxon>
        <taxon>Metazoa</taxon>
        <taxon>Ecdysozoa</taxon>
        <taxon>Arthropoda</taxon>
        <taxon>Hexapoda</taxon>
        <taxon>Insecta</taxon>
        <taxon>Pterygota</taxon>
        <taxon>Neoptera</taxon>
        <taxon>Endopterygota</taxon>
        <taxon>Coleoptera</taxon>
        <taxon>Polyphaga</taxon>
        <taxon>Cucujiformia</taxon>
        <taxon>Curculionidae</taxon>
        <taxon>Scolytinae</taxon>
        <taxon>Dendroctonus</taxon>
    </lineage>
</organism>
<keyword evidence="3" id="KW-1185">Reference proteome</keyword>
<feature type="compositionally biased region" description="Polar residues" evidence="1">
    <location>
        <begin position="113"/>
        <end position="124"/>
    </location>
</feature>
<feature type="compositionally biased region" description="Polar residues" evidence="1">
    <location>
        <begin position="1064"/>
        <end position="1074"/>
    </location>
</feature>
<feature type="compositionally biased region" description="Polar residues" evidence="1">
    <location>
        <begin position="425"/>
        <end position="437"/>
    </location>
</feature>
<evidence type="ECO:0000313" key="3">
    <source>
        <dbReference type="Proteomes" id="UP000019118"/>
    </source>
</evidence>
<feature type="compositionally biased region" description="Basic and acidic residues" evidence="1">
    <location>
        <begin position="129"/>
        <end position="138"/>
    </location>
</feature>
<protein>
    <submittedName>
        <fullName evidence="2">Uncharacterized protein</fullName>
    </submittedName>
</protein>
<feature type="compositionally biased region" description="Basic and acidic residues" evidence="1">
    <location>
        <begin position="204"/>
        <end position="226"/>
    </location>
</feature>
<feature type="region of interest" description="Disordered" evidence="1">
    <location>
        <begin position="1037"/>
        <end position="1075"/>
    </location>
</feature>
<accession>A0AAR5PBZ8</accession>
<feature type="compositionally biased region" description="Basic and acidic residues" evidence="1">
    <location>
        <begin position="360"/>
        <end position="370"/>
    </location>
</feature>
<feature type="region of interest" description="Disordered" evidence="1">
    <location>
        <begin position="343"/>
        <end position="405"/>
    </location>
</feature>
<feature type="compositionally biased region" description="Basic residues" evidence="1">
    <location>
        <begin position="149"/>
        <end position="163"/>
    </location>
</feature>
<evidence type="ECO:0000256" key="1">
    <source>
        <dbReference type="SAM" id="MobiDB-lite"/>
    </source>
</evidence>
<feature type="compositionally biased region" description="Basic and acidic residues" evidence="1">
    <location>
        <begin position="458"/>
        <end position="472"/>
    </location>
</feature>
<proteinExistence type="predicted"/>
<feature type="compositionally biased region" description="Polar residues" evidence="1">
    <location>
        <begin position="527"/>
        <end position="542"/>
    </location>
</feature>
<dbReference type="Proteomes" id="UP000019118">
    <property type="component" value="Unassembled WGS sequence"/>
</dbReference>
<feature type="compositionally biased region" description="Polar residues" evidence="1">
    <location>
        <begin position="382"/>
        <end position="394"/>
    </location>
</feature>
<sequence length="1268" mass="141626">MRQIKSFPVYFMSRSPLFCFQCTNPGDCQSLIDPAGSPHWDNQEFRASIKGTMLSLPSEAFKWVYNADSWYLNDYSSFKRPPMSLFGKEAANRRDRLIQIHNNKQDNKAALSNLINTESTSPSVKQRSSSKEQSERQPTRTSASNANKISKRKDPRHLKRNTVKKPENVQEESDSTTPKPEEKKSKKNTQKQTNTSVQIPIGRTDAKENTKILDLETRTSEHEPVSKKSKIQISSCFVSIGDLNVITTETYLSDYRPKFHDTSNPGQSTKNHSQQSKAPPVIRRPRKHRSHSLSYASLQPRYRPRLKAKSLTHLPNIETLRGFKIDDCVARLKKSIPLQNIPAKNHLKVDEPPKKRRRVRSVDSSDKECGPSKSKQAKPDSTKNQTCEQSNIKGPNSPRHKAVRPSTRKELLLFLFGEDSETEDGSTCSDAGTTPSKKASEFTRGSVKNALVKGKKPRSQEAKPTKPVEARLKSKANKHSRRSQKPSTHQSPMLKWPQQGCTKEMEPSLIRPNPPPFHQGTIKSPVASCTSKPKPASNSDVKLTSPKVVAKPCPKPLMAKQEEDLTKFESCLALSLPAPPANQTAKIAHEEDLCTCTINSVSVQALLKNEVVVKEEKSSGSALHTEPLHNDGANVEGLAVKSERFDLYNSCVRVSLENFQKCLVSFQTARALPPLAWPAKEQVKSSVEEQRCTERCHVSSVATVKNDSRVVESSKSSYSCAESTNEEDEVQIVSVTVPAISTKKTESAPNFLPICVDLKSLGVAEITCPAPNSEHSLGSEPSNVPELQRCVDNYNNSICTATTATAPQSRSIELSLSFRDRNTIKEILFNHIYFLIHIFNAQRAYLSCLQNLRHCQRYFAWEFRLFENETKKRIRSQSMQMCKELLELHITCSISLPATAEEIVKNLTKKLNAVDTPQRLTKPMVHLCIWTLMSEHSELYATVPLFKLILSHSDVGRKQCGTTYSEPFPLQMRQLLMEQIQQYNELVRTTTRMVTQQSASSSILSLCLLSRPTANPPQRPAPAIERMVQVHRYQPPRHANSAVAERATATRASGAPSLPPRVTLATSQSPNRSTALPRVDNFVFPINENFRIRLPYSRPFVLTAALGPVMSTAPSRVATLQDTTGNPDKPVKRPVVQGIAALHNIGRAEDMLAFQKTEQQLVDTPSRRSKLVSRQQEKPASSIISSPLACGVGPPPEEEQRQPAQEAGSEENTRQPSNADVETIDLTWLDDMNEEELKDELDYAFVKTELDGSCEQMAPKEVKACSAN</sequence>
<name>A0AAR5PBZ8_DENPD</name>
<feature type="compositionally biased region" description="Polar residues" evidence="1">
    <location>
        <begin position="139"/>
        <end position="148"/>
    </location>
</feature>
<dbReference type="EnsemblMetazoa" id="XM_019903029.1">
    <property type="protein sequence ID" value="XP_019758588.1"/>
    <property type="gene ID" value="LOC109536707"/>
</dbReference>
<dbReference type="AlphaFoldDB" id="A0AAR5PBZ8"/>
<feature type="compositionally biased region" description="Basic residues" evidence="1">
    <location>
        <begin position="473"/>
        <end position="484"/>
    </location>
</feature>
<reference evidence="2" key="2">
    <citation type="submission" date="2024-08" db="UniProtKB">
        <authorList>
            <consortium name="EnsemblMetazoa"/>
        </authorList>
    </citation>
    <scope>IDENTIFICATION</scope>
</reference>
<reference evidence="3" key="1">
    <citation type="journal article" date="2013" name="Genome Biol.">
        <title>Draft genome of the mountain pine beetle, Dendroctonus ponderosae Hopkins, a major forest pest.</title>
        <authorList>
            <person name="Keeling C.I."/>
            <person name="Yuen M.M."/>
            <person name="Liao N.Y."/>
            <person name="Docking T.R."/>
            <person name="Chan S.K."/>
            <person name="Taylor G.A."/>
            <person name="Palmquist D.L."/>
            <person name="Jackman S.D."/>
            <person name="Nguyen A."/>
            <person name="Li M."/>
            <person name="Henderson H."/>
            <person name="Janes J.K."/>
            <person name="Zhao Y."/>
            <person name="Pandoh P."/>
            <person name="Moore R."/>
            <person name="Sperling F.A."/>
            <person name="Huber D.P."/>
            <person name="Birol I."/>
            <person name="Jones S.J."/>
            <person name="Bohlmann J."/>
        </authorList>
    </citation>
    <scope>NUCLEOTIDE SEQUENCE</scope>
</reference>